<dbReference type="GO" id="GO:0016705">
    <property type="term" value="F:oxidoreductase activity, acting on paired donors, with incorporation or reduction of molecular oxygen"/>
    <property type="evidence" value="ECO:0007669"/>
    <property type="project" value="InterPro"/>
</dbReference>
<comment type="caution">
    <text evidence="9">The sequence shown here is derived from an EMBL/GenBank/DDBJ whole genome shotgun (WGS) entry which is preliminary data.</text>
</comment>
<evidence type="ECO:0000256" key="1">
    <source>
        <dbReference type="ARBA" id="ARBA00001971"/>
    </source>
</evidence>
<dbReference type="GO" id="GO:0009403">
    <property type="term" value="P:toxin biosynthetic process"/>
    <property type="evidence" value="ECO:0007669"/>
    <property type="project" value="UniProtKB-ARBA"/>
</dbReference>
<proteinExistence type="inferred from homology"/>
<dbReference type="Gene3D" id="1.10.630.10">
    <property type="entry name" value="Cytochrome P450"/>
    <property type="match status" value="1"/>
</dbReference>
<dbReference type="AlphaFoldDB" id="A0AAN6W4S0"/>
<sequence length="553" mass="62116">MYALQLLGVGAISALLMFVTRFYAARKAVWKLQSANLPMPEFKLVFGHFPALKETVKNLPKNTTLHTVMMQLSKRFPSGMFYINMWPFSGTWLVVTTPSGASQCQTLSLIKPSLLTRPLEAIGGGPSLITMNGETHKRWRSLFNPGFSPGYLVGLAPMIADEVVVFCGLLRERARTKKGEVLQLEDLTLRLTVDTIGAVALDTRLHHQIKDSQLALALQRQIEWTSFGTTFNPFKRYLTIRPLVLWYNNRIMDRLIGQEIDKRYTEHLHQQGSNQKRSKSVMSLVLAQFLEEAQVKGAPPPLTEFKKLVAPQLRGFLFAGRDTTSSTLLYCFHLLATHPEALKKLRSEHGEAFGAKLNASKAHQTIAQEPQRLNQLPYTTAVIKEVLRLFPPSASLREGRAGVDLVDDQGRRYPTEGCNVWTLTVALHHNALYWKHAESFVPERWLVGPEDPMYPVKGAWRAFEFGPRGCIGQTLALMELRVALVMTLAEFNITPAYEEWDRMHPRPGVKMVNGNRAYQAEKGGGGAHPADGFPCWVTLRGGREEWVTGDIQG</sequence>
<dbReference type="PANTHER" id="PTHR24305:SF222">
    <property type="entry name" value="CYTOCHROME P450 MONOOXYGENASE STCS"/>
    <property type="match status" value="1"/>
</dbReference>
<dbReference type="GO" id="GO:0005506">
    <property type="term" value="F:iron ion binding"/>
    <property type="evidence" value="ECO:0007669"/>
    <property type="project" value="InterPro"/>
</dbReference>
<keyword evidence="4 8" id="KW-0479">Metal-binding</keyword>
<accession>A0AAN6W4S0</accession>
<dbReference type="GO" id="GO:0004497">
    <property type="term" value="F:monooxygenase activity"/>
    <property type="evidence" value="ECO:0007669"/>
    <property type="project" value="UniProtKB-KW"/>
</dbReference>
<evidence type="ECO:0000256" key="2">
    <source>
        <dbReference type="ARBA" id="ARBA00010617"/>
    </source>
</evidence>
<dbReference type="Pfam" id="PF00067">
    <property type="entry name" value="p450"/>
    <property type="match status" value="1"/>
</dbReference>
<dbReference type="Proteomes" id="UP001302321">
    <property type="component" value="Unassembled WGS sequence"/>
</dbReference>
<keyword evidence="10" id="KW-1185">Reference proteome</keyword>
<dbReference type="EMBL" id="MU866237">
    <property type="protein sequence ID" value="KAK4175369.1"/>
    <property type="molecule type" value="Genomic_DNA"/>
</dbReference>
<dbReference type="InterPro" id="IPR001128">
    <property type="entry name" value="Cyt_P450"/>
</dbReference>
<evidence type="ECO:0000256" key="7">
    <source>
        <dbReference type="ARBA" id="ARBA00023033"/>
    </source>
</evidence>
<evidence type="ECO:0000256" key="3">
    <source>
        <dbReference type="ARBA" id="ARBA00022617"/>
    </source>
</evidence>
<keyword evidence="7" id="KW-0503">Monooxygenase</keyword>
<dbReference type="PANTHER" id="PTHR24305">
    <property type="entry name" value="CYTOCHROME P450"/>
    <property type="match status" value="1"/>
</dbReference>
<comment type="similarity">
    <text evidence="2">Belongs to the cytochrome P450 family.</text>
</comment>
<evidence type="ECO:0000313" key="9">
    <source>
        <dbReference type="EMBL" id="KAK4175369.1"/>
    </source>
</evidence>
<dbReference type="CDD" id="cd11051">
    <property type="entry name" value="CYP59-like"/>
    <property type="match status" value="1"/>
</dbReference>
<keyword evidence="5" id="KW-0560">Oxidoreductase</keyword>
<protein>
    <submittedName>
        <fullName evidence="9">Cytochrome P450</fullName>
    </submittedName>
</protein>
<dbReference type="GO" id="GO:0020037">
    <property type="term" value="F:heme binding"/>
    <property type="evidence" value="ECO:0007669"/>
    <property type="project" value="InterPro"/>
</dbReference>
<dbReference type="FunFam" id="1.10.630.10:FF:000088">
    <property type="entry name" value="Cytochrome P450 monooxygenase"/>
    <property type="match status" value="1"/>
</dbReference>
<feature type="binding site" description="axial binding residue" evidence="8">
    <location>
        <position position="470"/>
    </location>
    <ligand>
        <name>heme</name>
        <dbReference type="ChEBI" id="CHEBI:30413"/>
    </ligand>
    <ligandPart>
        <name>Fe</name>
        <dbReference type="ChEBI" id="CHEBI:18248"/>
    </ligandPart>
</feature>
<evidence type="ECO:0000256" key="5">
    <source>
        <dbReference type="ARBA" id="ARBA00023002"/>
    </source>
</evidence>
<keyword evidence="6 8" id="KW-0408">Iron</keyword>
<evidence type="ECO:0000313" key="10">
    <source>
        <dbReference type="Proteomes" id="UP001302321"/>
    </source>
</evidence>
<comment type="cofactor">
    <cofactor evidence="1 8">
        <name>heme</name>
        <dbReference type="ChEBI" id="CHEBI:30413"/>
    </cofactor>
</comment>
<dbReference type="PRINTS" id="PR00463">
    <property type="entry name" value="EP450I"/>
</dbReference>
<organism evidence="9 10">
    <name type="scientific">Triangularia setosa</name>
    <dbReference type="NCBI Taxonomy" id="2587417"/>
    <lineage>
        <taxon>Eukaryota</taxon>
        <taxon>Fungi</taxon>
        <taxon>Dikarya</taxon>
        <taxon>Ascomycota</taxon>
        <taxon>Pezizomycotina</taxon>
        <taxon>Sordariomycetes</taxon>
        <taxon>Sordariomycetidae</taxon>
        <taxon>Sordariales</taxon>
        <taxon>Podosporaceae</taxon>
        <taxon>Triangularia</taxon>
    </lineage>
</organism>
<evidence type="ECO:0000256" key="6">
    <source>
        <dbReference type="ARBA" id="ARBA00023004"/>
    </source>
</evidence>
<dbReference type="InterPro" id="IPR036396">
    <property type="entry name" value="Cyt_P450_sf"/>
</dbReference>
<reference evidence="9" key="1">
    <citation type="journal article" date="2023" name="Mol. Phylogenet. Evol.">
        <title>Genome-scale phylogeny and comparative genomics of the fungal order Sordariales.</title>
        <authorList>
            <person name="Hensen N."/>
            <person name="Bonometti L."/>
            <person name="Westerberg I."/>
            <person name="Brannstrom I.O."/>
            <person name="Guillou S."/>
            <person name="Cros-Aarteil S."/>
            <person name="Calhoun S."/>
            <person name="Haridas S."/>
            <person name="Kuo A."/>
            <person name="Mondo S."/>
            <person name="Pangilinan J."/>
            <person name="Riley R."/>
            <person name="LaButti K."/>
            <person name="Andreopoulos B."/>
            <person name="Lipzen A."/>
            <person name="Chen C."/>
            <person name="Yan M."/>
            <person name="Daum C."/>
            <person name="Ng V."/>
            <person name="Clum A."/>
            <person name="Steindorff A."/>
            <person name="Ohm R.A."/>
            <person name="Martin F."/>
            <person name="Silar P."/>
            <person name="Natvig D.O."/>
            <person name="Lalanne C."/>
            <person name="Gautier V."/>
            <person name="Ament-Velasquez S.L."/>
            <person name="Kruys A."/>
            <person name="Hutchinson M.I."/>
            <person name="Powell A.J."/>
            <person name="Barry K."/>
            <person name="Miller A.N."/>
            <person name="Grigoriev I.V."/>
            <person name="Debuchy R."/>
            <person name="Gladieux P."/>
            <person name="Hiltunen Thoren M."/>
            <person name="Johannesson H."/>
        </authorList>
    </citation>
    <scope>NUCLEOTIDE SEQUENCE</scope>
    <source>
        <strain evidence="9">CBS 892.96</strain>
    </source>
</reference>
<keyword evidence="3 8" id="KW-0349">Heme</keyword>
<dbReference type="PRINTS" id="PR00385">
    <property type="entry name" value="P450"/>
</dbReference>
<dbReference type="InterPro" id="IPR002401">
    <property type="entry name" value="Cyt_P450_E_grp-I"/>
</dbReference>
<dbReference type="InterPro" id="IPR050121">
    <property type="entry name" value="Cytochrome_P450_monoxygenase"/>
</dbReference>
<gene>
    <name evidence="9" type="ORF">QBC36DRAFT_302028</name>
</gene>
<reference evidence="9" key="2">
    <citation type="submission" date="2023-05" db="EMBL/GenBank/DDBJ databases">
        <authorList>
            <consortium name="Lawrence Berkeley National Laboratory"/>
            <person name="Steindorff A."/>
            <person name="Hensen N."/>
            <person name="Bonometti L."/>
            <person name="Westerberg I."/>
            <person name="Brannstrom I.O."/>
            <person name="Guillou S."/>
            <person name="Cros-Aarteil S."/>
            <person name="Calhoun S."/>
            <person name="Haridas S."/>
            <person name="Kuo A."/>
            <person name="Mondo S."/>
            <person name="Pangilinan J."/>
            <person name="Riley R."/>
            <person name="Labutti K."/>
            <person name="Andreopoulos B."/>
            <person name="Lipzen A."/>
            <person name="Chen C."/>
            <person name="Yanf M."/>
            <person name="Daum C."/>
            <person name="Ng V."/>
            <person name="Clum A."/>
            <person name="Ohm R."/>
            <person name="Martin F."/>
            <person name="Silar P."/>
            <person name="Natvig D."/>
            <person name="Lalanne C."/>
            <person name="Gautier V."/>
            <person name="Ament-Velasquez S.L."/>
            <person name="Kruys A."/>
            <person name="Hutchinson M.I."/>
            <person name="Powell A.J."/>
            <person name="Barry K."/>
            <person name="Miller A.N."/>
            <person name="Grigoriev I.V."/>
            <person name="Debuchy R."/>
            <person name="Gladieux P."/>
            <person name="Thoren M.H."/>
            <person name="Johannesson H."/>
        </authorList>
    </citation>
    <scope>NUCLEOTIDE SEQUENCE</scope>
    <source>
        <strain evidence="9">CBS 892.96</strain>
    </source>
</reference>
<dbReference type="SUPFAM" id="SSF48264">
    <property type="entry name" value="Cytochrome P450"/>
    <property type="match status" value="1"/>
</dbReference>
<name>A0AAN6W4S0_9PEZI</name>
<evidence type="ECO:0000256" key="4">
    <source>
        <dbReference type="ARBA" id="ARBA00022723"/>
    </source>
</evidence>
<evidence type="ECO:0000256" key="8">
    <source>
        <dbReference type="PIRSR" id="PIRSR602401-1"/>
    </source>
</evidence>